<dbReference type="EMBL" id="CP031165">
    <property type="protein sequence ID" value="AXV06735.1"/>
    <property type="molecule type" value="Genomic_DNA"/>
</dbReference>
<evidence type="ECO:0000313" key="1">
    <source>
        <dbReference type="EMBL" id="AXV06735.1"/>
    </source>
</evidence>
<dbReference type="Proteomes" id="UP000264006">
    <property type="component" value="Chromosome"/>
</dbReference>
<keyword evidence="2" id="KW-1185">Reference proteome</keyword>
<dbReference type="AlphaFoldDB" id="A0A346XWY8"/>
<accession>A0A346XWY8</accession>
<reference evidence="1 2" key="1">
    <citation type="submission" date="2018-09" db="EMBL/GenBank/DDBJ databases">
        <title>Complete genome sequence of Euzebya sp. DY32-46 isolated from seawater of Pacific Ocean.</title>
        <authorList>
            <person name="Xu L."/>
            <person name="Wu Y.-H."/>
            <person name="Xu X.-W."/>
        </authorList>
    </citation>
    <scope>NUCLEOTIDE SEQUENCE [LARGE SCALE GENOMIC DNA]</scope>
    <source>
        <strain evidence="1 2">DY32-46</strain>
    </source>
</reference>
<gene>
    <name evidence="1" type="ORF">DVS28_a2050</name>
</gene>
<proteinExistence type="predicted"/>
<name>A0A346XWY8_9ACTN</name>
<organism evidence="1 2">
    <name type="scientific">Euzebya pacifica</name>
    <dbReference type="NCBI Taxonomy" id="1608957"/>
    <lineage>
        <taxon>Bacteria</taxon>
        <taxon>Bacillati</taxon>
        <taxon>Actinomycetota</taxon>
        <taxon>Nitriliruptoria</taxon>
        <taxon>Euzebyales</taxon>
    </lineage>
</organism>
<evidence type="ECO:0000313" key="2">
    <source>
        <dbReference type="Proteomes" id="UP000264006"/>
    </source>
</evidence>
<sequence>MMAVVAVACGSGPSIGELAAGTWSCRAEEVAELQGDVAELDSLPAPFDGAFELEGTIDSFPHLARPDEVVSHPLDVVEATVAVHPEGFFRARGGPLTNGQLFEGEWQDNGDVTVVVVREEDREVLDYYGLEGSVGEALGRLFIGDTESVHDVELTWEDERRVTMSFTERSESNLLTCVKVSDVPQPV</sequence>
<protein>
    <submittedName>
        <fullName evidence="1">Uncharacterized protein</fullName>
    </submittedName>
</protein>
<dbReference type="KEGG" id="euz:DVS28_a2050"/>